<dbReference type="PROSITE" id="PS50011">
    <property type="entry name" value="PROTEIN_KINASE_DOM"/>
    <property type="match status" value="1"/>
</dbReference>
<protein>
    <recommendedName>
        <fullName evidence="1">Protein kinase domain-containing protein</fullName>
    </recommendedName>
</protein>
<dbReference type="Pfam" id="PF00069">
    <property type="entry name" value="Pkinase"/>
    <property type="match status" value="1"/>
</dbReference>
<evidence type="ECO:0000313" key="2">
    <source>
        <dbReference type="EMBL" id="KAF2230089.1"/>
    </source>
</evidence>
<keyword evidence="3" id="KW-1185">Reference proteome</keyword>
<dbReference type="EMBL" id="ML991847">
    <property type="protein sequence ID" value="KAF2230089.1"/>
    <property type="molecule type" value="Genomic_DNA"/>
</dbReference>
<feature type="non-terminal residue" evidence="2">
    <location>
        <position position="1"/>
    </location>
</feature>
<name>A0A6A6GWV4_VIRVR</name>
<dbReference type="GO" id="GO:0004672">
    <property type="term" value="F:protein kinase activity"/>
    <property type="evidence" value="ECO:0007669"/>
    <property type="project" value="InterPro"/>
</dbReference>
<dbReference type="Gene3D" id="1.10.510.10">
    <property type="entry name" value="Transferase(Phosphotransferase) domain 1"/>
    <property type="match status" value="1"/>
</dbReference>
<gene>
    <name evidence="2" type="ORF">EV356DRAFT_454555</name>
</gene>
<dbReference type="GO" id="GO:0005524">
    <property type="term" value="F:ATP binding"/>
    <property type="evidence" value="ECO:0007669"/>
    <property type="project" value="InterPro"/>
</dbReference>
<dbReference type="AlphaFoldDB" id="A0A6A6GWV4"/>
<sequence length="162" mass="18433">FISAKLLPRLLREEAEILEFLKHHHHPNLIRYHGCTVNRGRITGIVLDKHEVVLQYCYEDVPHDLDIAACMDGIRAGVRHLHSLGLAHNDLNPTNVALDSDDDPIILDFGSCRSFGYELLSGGTYGWIDEDYSTSAQHHDESAMNKIESWLMKEKSRKEKNA</sequence>
<proteinExistence type="predicted"/>
<dbReference type="Proteomes" id="UP000800092">
    <property type="component" value="Unassembled WGS sequence"/>
</dbReference>
<feature type="domain" description="Protein kinase" evidence="1">
    <location>
        <begin position="1"/>
        <end position="162"/>
    </location>
</feature>
<dbReference type="SUPFAM" id="SSF56112">
    <property type="entry name" value="Protein kinase-like (PK-like)"/>
    <property type="match status" value="1"/>
</dbReference>
<evidence type="ECO:0000259" key="1">
    <source>
        <dbReference type="PROSITE" id="PS50011"/>
    </source>
</evidence>
<reference evidence="2" key="1">
    <citation type="journal article" date="2020" name="Stud. Mycol.">
        <title>101 Dothideomycetes genomes: a test case for predicting lifestyles and emergence of pathogens.</title>
        <authorList>
            <person name="Haridas S."/>
            <person name="Albert R."/>
            <person name="Binder M."/>
            <person name="Bloem J."/>
            <person name="Labutti K."/>
            <person name="Salamov A."/>
            <person name="Andreopoulos B."/>
            <person name="Baker S."/>
            <person name="Barry K."/>
            <person name="Bills G."/>
            <person name="Bluhm B."/>
            <person name="Cannon C."/>
            <person name="Castanera R."/>
            <person name="Culley D."/>
            <person name="Daum C."/>
            <person name="Ezra D."/>
            <person name="Gonzalez J."/>
            <person name="Henrissat B."/>
            <person name="Kuo A."/>
            <person name="Liang C."/>
            <person name="Lipzen A."/>
            <person name="Lutzoni F."/>
            <person name="Magnuson J."/>
            <person name="Mondo S."/>
            <person name="Nolan M."/>
            <person name="Ohm R."/>
            <person name="Pangilinan J."/>
            <person name="Park H.-J."/>
            <person name="Ramirez L."/>
            <person name="Alfaro M."/>
            <person name="Sun H."/>
            <person name="Tritt A."/>
            <person name="Yoshinaga Y."/>
            <person name="Zwiers L.-H."/>
            <person name="Turgeon B."/>
            <person name="Goodwin S."/>
            <person name="Spatafora J."/>
            <person name="Crous P."/>
            <person name="Grigoriev I."/>
        </authorList>
    </citation>
    <scope>NUCLEOTIDE SEQUENCE</scope>
    <source>
        <strain evidence="2">Tuck. ex Michener</strain>
    </source>
</reference>
<evidence type="ECO:0000313" key="3">
    <source>
        <dbReference type="Proteomes" id="UP000800092"/>
    </source>
</evidence>
<dbReference type="InterPro" id="IPR000719">
    <property type="entry name" value="Prot_kinase_dom"/>
</dbReference>
<dbReference type="InterPro" id="IPR011009">
    <property type="entry name" value="Kinase-like_dom_sf"/>
</dbReference>
<dbReference type="OrthoDB" id="4062651at2759"/>
<organism evidence="2 3">
    <name type="scientific">Viridothelium virens</name>
    <name type="common">Speckled blister lichen</name>
    <name type="synonym">Trypethelium virens</name>
    <dbReference type="NCBI Taxonomy" id="1048519"/>
    <lineage>
        <taxon>Eukaryota</taxon>
        <taxon>Fungi</taxon>
        <taxon>Dikarya</taxon>
        <taxon>Ascomycota</taxon>
        <taxon>Pezizomycotina</taxon>
        <taxon>Dothideomycetes</taxon>
        <taxon>Dothideomycetes incertae sedis</taxon>
        <taxon>Trypetheliales</taxon>
        <taxon>Trypetheliaceae</taxon>
        <taxon>Viridothelium</taxon>
    </lineage>
</organism>
<accession>A0A6A6GWV4</accession>